<protein>
    <submittedName>
        <fullName evidence="2">Uncharacterized protein</fullName>
    </submittedName>
</protein>
<reference evidence="2" key="1">
    <citation type="submission" date="2023-10" db="EMBL/GenBank/DDBJ databases">
        <authorList>
            <person name="Chen Y."/>
            <person name="Shah S."/>
            <person name="Dougan E. K."/>
            <person name="Thang M."/>
            <person name="Chan C."/>
        </authorList>
    </citation>
    <scope>NUCLEOTIDE SEQUENCE [LARGE SCALE GENOMIC DNA]</scope>
</reference>
<feature type="transmembrane region" description="Helical" evidence="1">
    <location>
        <begin position="39"/>
        <end position="56"/>
    </location>
</feature>
<evidence type="ECO:0000313" key="3">
    <source>
        <dbReference type="Proteomes" id="UP001189429"/>
    </source>
</evidence>
<feature type="non-terminal residue" evidence="2">
    <location>
        <position position="1"/>
    </location>
</feature>
<comment type="caution">
    <text evidence="2">The sequence shown here is derived from an EMBL/GenBank/DDBJ whole genome shotgun (WGS) entry which is preliminary data.</text>
</comment>
<dbReference type="Proteomes" id="UP001189429">
    <property type="component" value="Unassembled WGS sequence"/>
</dbReference>
<dbReference type="EMBL" id="CAUYUJ010016081">
    <property type="protein sequence ID" value="CAK0861642.1"/>
    <property type="molecule type" value="Genomic_DNA"/>
</dbReference>
<keyword evidence="3" id="KW-1185">Reference proteome</keyword>
<keyword evidence="1" id="KW-0812">Transmembrane</keyword>
<sequence length="115" mass="12529">VMGTIIVEITTALVLLFVAMLTIMTTMSVLTFVKVSEPIIAAMMFSALMLSFVPAPTIAGKMFIVPGPTIVLTIVLALTFSEVLWPKPVEVPEFVLVLIFERVPMPTVVEMAFNV</sequence>
<accession>A0ABN9UPB0</accession>
<proteinExistence type="predicted"/>
<keyword evidence="1" id="KW-1133">Transmembrane helix</keyword>
<feature type="transmembrane region" description="Helical" evidence="1">
    <location>
        <begin position="63"/>
        <end position="85"/>
    </location>
</feature>
<gene>
    <name evidence="2" type="ORF">PCOR1329_LOCUS50255</name>
</gene>
<name>A0ABN9UPB0_9DINO</name>
<evidence type="ECO:0000313" key="2">
    <source>
        <dbReference type="EMBL" id="CAK0861642.1"/>
    </source>
</evidence>
<organism evidence="2 3">
    <name type="scientific">Prorocentrum cordatum</name>
    <dbReference type="NCBI Taxonomy" id="2364126"/>
    <lineage>
        <taxon>Eukaryota</taxon>
        <taxon>Sar</taxon>
        <taxon>Alveolata</taxon>
        <taxon>Dinophyceae</taxon>
        <taxon>Prorocentrales</taxon>
        <taxon>Prorocentraceae</taxon>
        <taxon>Prorocentrum</taxon>
    </lineage>
</organism>
<evidence type="ECO:0000256" key="1">
    <source>
        <dbReference type="SAM" id="Phobius"/>
    </source>
</evidence>
<keyword evidence="1" id="KW-0472">Membrane</keyword>
<feature type="transmembrane region" description="Helical" evidence="1">
    <location>
        <begin position="12"/>
        <end position="33"/>
    </location>
</feature>